<keyword evidence="6" id="KW-1185">Reference proteome</keyword>
<dbReference type="SMART" id="SM00490">
    <property type="entry name" value="HELICc"/>
    <property type="match status" value="1"/>
</dbReference>
<reference evidence="5" key="1">
    <citation type="journal article" date="2023" name="Mol. Phylogenet. Evol.">
        <title>Genome-scale phylogeny and comparative genomics of the fungal order Sordariales.</title>
        <authorList>
            <person name="Hensen N."/>
            <person name="Bonometti L."/>
            <person name="Westerberg I."/>
            <person name="Brannstrom I.O."/>
            <person name="Guillou S."/>
            <person name="Cros-Aarteil S."/>
            <person name="Calhoun S."/>
            <person name="Haridas S."/>
            <person name="Kuo A."/>
            <person name="Mondo S."/>
            <person name="Pangilinan J."/>
            <person name="Riley R."/>
            <person name="LaButti K."/>
            <person name="Andreopoulos B."/>
            <person name="Lipzen A."/>
            <person name="Chen C."/>
            <person name="Yan M."/>
            <person name="Daum C."/>
            <person name="Ng V."/>
            <person name="Clum A."/>
            <person name="Steindorff A."/>
            <person name="Ohm R.A."/>
            <person name="Martin F."/>
            <person name="Silar P."/>
            <person name="Natvig D.O."/>
            <person name="Lalanne C."/>
            <person name="Gautier V."/>
            <person name="Ament-Velasquez S.L."/>
            <person name="Kruys A."/>
            <person name="Hutchinson M.I."/>
            <person name="Powell A.J."/>
            <person name="Barry K."/>
            <person name="Miller A.N."/>
            <person name="Grigoriev I.V."/>
            <person name="Debuchy R."/>
            <person name="Gladieux P."/>
            <person name="Hiltunen Thoren M."/>
            <person name="Johannesson H."/>
        </authorList>
    </citation>
    <scope>NUCLEOTIDE SEQUENCE</scope>
    <source>
        <strain evidence="5">CBS 103.79</strain>
    </source>
</reference>
<reference evidence="5" key="2">
    <citation type="submission" date="2023-05" db="EMBL/GenBank/DDBJ databases">
        <authorList>
            <consortium name="Lawrence Berkeley National Laboratory"/>
            <person name="Steindorff A."/>
            <person name="Hensen N."/>
            <person name="Bonometti L."/>
            <person name="Westerberg I."/>
            <person name="Brannstrom I.O."/>
            <person name="Guillou S."/>
            <person name="Cros-Aarteil S."/>
            <person name="Calhoun S."/>
            <person name="Haridas S."/>
            <person name="Kuo A."/>
            <person name="Mondo S."/>
            <person name="Pangilinan J."/>
            <person name="Riley R."/>
            <person name="Labutti K."/>
            <person name="Andreopoulos B."/>
            <person name="Lipzen A."/>
            <person name="Chen C."/>
            <person name="Yanf M."/>
            <person name="Daum C."/>
            <person name="Ng V."/>
            <person name="Clum A."/>
            <person name="Ohm R."/>
            <person name="Martin F."/>
            <person name="Silar P."/>
            <person name="Natvig D."/>
            <person name="Lalanne C."/>
            <person name="Gautier V."/>
            <person name="Ament-Velasquez S.L."/>
            <person name="Kruys A."/>
            <person name="Hutchinson M.I."/>
            <person name="Powell A.J."/>
            <person name="Barry K."/>
            <person name="Miller A.N."/>
            <person name="Grigoriev I.V."/>
            <person name="Debuchy R."/>
            <person name="Gladieux P."/>
            <person name="Thoren M.H."/>
            <person name="Johannesson H."/>
        </authorList>
    </citation>
    <scope>NUCLEOTIDE SEQUENCE</scope>
    <source>
        <strain evidence="5">CBS 103.79</strain>
    </source>
</reference>
<dbReference type="Pfam" id="PF00271">
    <property type="entry name" value="Helicase_C"/>
    <property type="match status" value="1"/>
</dbReference>
<comment type="caution">
    <text evidence="5">The sequence shown here is derived from an EMBL/GenBank/DDBJ whole genome shotgun (WGS) entry which is preliminary data.</text>
</comment>
<evidence type="ECO:0000313" key="6">
    <source>
        <dbReference type="Proteomes" id="UP001303889"/>
    </source>
</evidence>
<gene>
    <name evidence="5" type="ORF">C8A05DRAFT_36162</name>
</gene>
<dbReference type="GO" id="GO:0005524">
    <property type="term" value="F:ATP binding"/>
    <property type="evidence" value="ECO:0007669"/>
    <property type="project" value="UniProtKB-KW"/>
</dbReference>
<evidence type="ECO:0000313" key="5">
    <source>
        <dbReference type="EMBL" id="KAK3900217.1"/>
    </source>
</evidence>
<dbReference type="InterPro" id="IPR049730">
    <property type="entry name" value="SNF2/RAD54-like_C"/>
</dbReference>
<name>A0AAN6MG19_9PEZI</name>
<dbReference type="GO" id="GO:0006281">
    <property type="term" value="P:DNA repair"/>
    <property type="evidence" value="ECO:0007669"/>
    <property type="project" value="TreeGrafter"/>
</dbReference>
<evidence type="ECO:0000256" key="2">
    <source>
        <dbReference type="ARBA" id="ARBA00022801"/>
    </source>
</evidence>
<dbReference type="AlphaFoldDB" id="A0AAN6MG19"/>
<dbReference type="CDD" id="cd18793">
    <property type="entry name" value="SF2_C_SNF"/>
    <property type="match status" value="1"/>
</dbReference>
<dbReference type="Proteomes" id="UP001303889">
    <property type="component" value="Unassembled WGS sequence"/>
</dbReference>
<evidence type="ECO:0000259" key="4">
    <source>
        <dbReference type="PROSITE" id="PS51194"/>
    </source>
</evidence>
<dbReference type="PROSITE" id="PS51194">
    <property type="entry name" value="HELICASE_CTER"/>
    <property type="match status" value="1"/>
</dbReference>
<feature type="non-terminal residue" evidence="5">
    <location>
        <position position="105"/>
    </location>
</feature>
<dbReference type="PANTHER" id="PTHR45626:SF52">
    <property type="entry name" value="SINGLE-STRANDED DNA-DEPENDENT ATPASE (EUROFUNG)"/>
    <property type="match status" value="1"/>
</dbReference>
<evidence type="ECO:0000256" key="3">
    <source>
        <dbReference type="ARBA" id="ARBA00022840"/>
    </source>
</evidence>
<protein>
    <submittedName>
        <fullName evidence="5">P-loop containing nucleoside triphosphate hydrolase protein</fullName>
    </submittedName>
</protein>
<dbReference type="GO" id="GO:0008094">
    <property type="term" value="F:ATP-dependent activity, acting on DNA"/>
    <property type="evidence" value="ECO:0007669"/>
    <property type="project" value="TreeGrafter"/>
</dbReference>
<keyword evidence="3" id="KW-0067">ATP-binding</keyword>
<dbReference type="InterPro" id="IPR050628">
    <property type="entry name" value="SNF2_RAD54_helicase_TF"/>
</dbReference>
<dbReference type="GO" id="GO:0016787">
    <property type="term" value="F:hydrolase activity"/>
    <property type="evidence" value="ECO:0007669"/>
    <property type="project" value="UniProtKB-KW"/>
</dbReference>
<dbReference type="Gene3D" id="3.40.50.300">
    <property type="entry name" value="P-loop containing nucleotide triphosphate hydrolases"/>
    <property type="match status" value="1"/>
</dbReference>
<proteinExistence type="predicted"/>
<keyword evidence="2 5" id="KW-0378">Hydrolase</keyword>
<accession>A0AAN6MG19</accession>
<dbReference type="InterPro" id="IPR001650">
    <property type="entry name" value="Helicase_C-like"/>
</dbReference>
<dbReference type="InterPro" id="IPR027417">
    <property type="entry name" value="P-loop_NTPase"/>
</dbReference>
<sequence length="105" mass="11829">MLDFIEKAFRENNISFQRIDGQTTLAGRIDALTAFRDDPDCKVMLASIGSVGEGVNLTAANCVHNMEPYWNPMVEAQAVDRAHRIGQQRDVVITRYLIKDSIEFV</sequence>
<dbReference type="GO" id="GO:0005634">
    <property type="term" value="C:nucleus"/>
    <property type="evidence" value="ECO:0007669"/>
    <property type="project" value="TreeGrafter"/>
</dbReference>
<dbReference type="EMBL" id="MU855695">
    <property type="protein sequence ID" value="KAK3900217.1"/>
    <property type="molecule type" value="Genomic_DNA"/>
</dbReference>
<evidence type="ECO:0000256" key="1">
    <source>
        <dbReference type="ARBA" id="ARBA00022741"/>
    </source>
</evidence>
<organism evidence="5 6">
    <name type="scientific">Staphylotrichum tortipilum</name>
    <dbReference type="NCBI Taxonomy" id="2831512"/>
    <lineage>
        <taxon>Eukaryota</taxon>
        <taxon>Fungi</taxon>
        <taxon>Dikarya</taxon>
        <taxon>Ascomycota</taxon>
        <taxon>Pezizomycotina</taxon>
        <taxon>Sordariomycetes</taxon>
        <taxon>Sordariomycetidae</taxon>
        <taxon>Sordariales</taxon>
        <taxon>Chaetomiaceae</taxon>
        <taxon>Staphylotrichum</taxon>
    </lineage>
</organism>
<feature type="domain" description="Helicase C-terminal" evidence="4">
    <location>
        <begin position="1"/>
        <end position="105"/>
    </location>
</feature>
<keyword evidence="1" id="KW-0547">Nucleotide-binding</keyword>
<dbReference type="PANTHER" id="PTHR45626">
    <property type="entry name" value="TRANSCRIPTION TERMINATION FACTOR 2-RELATED"/>
    <property type="match status" value="1"/>
</dbReference>
<dbReference type="SUPFAM" id="SSF52540">
    <property type="entry name" value="P-loop containing nucleoside triphosphate hydrolases"/>
    <property type="match status" value="1"/>
</dbReference>